<name>A0A238VG89_9RHOB</name>
<comment type="subcellular location">
    <subcellularLocation>
        <location evidence="1">Cytoplasm</location>
        <location evidence="1">Nucleoid</location>
    </subcellularLocation>
</comment>
<dbReference type="PANTHER" id="PTHR38097:SF2">
    <property type="entry name" value="DNA-BINDING PROTEIN STPA"/>
    <property type="match status" value="1"/>
</dbReference>
<evidence type="ECO:0000256" key="5">
    <source>
        <dbReference type="SAM" id="MobiDB-lite"/>
    </source>
</evidence>
<dbReference type="GO" id="GO:0001217">
    <property type="term" value="F:DNA-binding transcription repressor activity"/>
    <property type="evidence" value="ECO:0007669"/>
    <property type="project" value="TreeGrafter"/>
</dbReference>
<evidence type="ECO:0000259" key="6">
    <source>
        <dbReference type="SMART" id="SM00528"/>
    </source>
</evidence>
<dbReference type="Pfam" id="PF00816">
    <property type="entry name" value="Histone_HNS"/>
    <property type="match status" value="1"/>
</dbReference>
<accession>A0A238VG89</accession>
<dbReference type="PANTHER" id="PTHR38097">
    <property type="match status" value="1"/>
</dbReference>
<dbReference type="GO" id="GO:0000976">
    <property type="term" value="F:transcription cis-regulatory region binding"/>
    <property type="evidence" value="ECO:0007669"/>
    <property type="project" value="TreeGrafter"/>
</dbReference>
<evidence type="ECO:0000313" key="8">
    <source>
        <dbReference type="EMBL" id="TBN51987.1"/>
    </source>
</evidence>
<evidence type="ECO:0000256" key="2">
    <source>
        <dbReference type="ARBA" id="ARBA00010610"/>
    </source>
</evidence>
<organism evidence="7 9">
    <name type="scientific">Paracoccus sediminis</name>
    <dbReference type="NCBI Taxonomy" id="1214787"/>
    <lineage>
        <taxon>Bacteria</taxon>
        <taxon>Pseudomonadati</taxon>
        <taxon>Pseudomonadota</taxon>
        <taxon>Alphaproteobacteria</taxon>
        <taxon>Rhodobacterales</taxon>
        <taxon>Paracoccaceae</taxon>
        <taxon>Paracoccus</taxon>
    </lineage>
</organism>
<dbReference type="GO" id="GO:0003680">
    <property type="term" value="F:minor groove of adenine-thymine-rich DNA binding"/>
    <property type="evidence" value="ECO:0007669"/>
    <property type="project" value="TreeGrafter"/>
</dbReference>
<dbReference type="OrthoDB" id="5297879at2"/>
<protein>
    <submittedName>
        <fullName evidence="7">DNA-binding protein H-NS</fullName>
    </submittedName>
    <submittedName>
        <fullName evidence="8">H-NS histone family protein</fullName>
    </submittedName>
</protein>
<dbReference type="GO" id="GO:0032993">
    <property type="term" value="C:protein-DNA complex"/>
    <property type="evidence" value="ECO:0007669"/>
    <property type="project" value="TreeGrafter"/>
</dbReference>
<keyword evidence="10" id="KW-1185">Reference proteome</keyword>
<reference evidence="7" key="1">
    <citation type="submission" date="2017-06" db="EMBL/GenBank/DDBJ databases">
        <authorList>
            <person name="Kim H.J."/>
            <person name="Triplett B.A."/>
        </authorList>
    </citation>
    <scope>NUCLEOTIDE SEQUENCE [LARGE SCALE GENOMIC DNA]</scope>
    <source>
        <strain evidence="7">DSM 26170</strain>
    </source>
</reference>
<dbReference type="AlphaFoldDB" id="A0A238VG89"/>
<dbReference type="RefSeq" id="WP_089386813.1">
    <property type="nucleotide sequence ID" value="NZ_FZNM01000002.1"/>
</dbReference>
<evidence type="ECO:0000313" key="10">
    <source>
        <dbReference type="Proteomes" id="UP000292859"/>
    </source>
</evidence>
<dbReference type="EMBL" id="SIRL01000002">
    <property type="protein sequence ID" value="TBN51987.1"/>
    <property type="molecule type" value="Genomic_DNA"/>
</dbReference>
<keyword evidence="3" id="KW-0963">Cytoplasm</keyword>
<dbReference type="InterPro" id="IPR037150">
    <property type="entry name" value="H-NS_C_dom_sf"/>
</dbReference>
<dbReference type="SMART" id="SM00528">
    <property type="entry name" value="HNS"/>
    <property type="match status" value="1"/>
</dbReference>
<evidence type="ECO:0000256" key="3">
    <source>
        <dbReference type="ARBA" id="ARBA00022490"/>
    </source>
</evidence>
<reference evidence="9" key="2">
    <citation type="submission" date="2017-06" db="EMBL/GenBank/DDBJ databases">
        <authorList>
            <person name="Varghese N."/>
            <person name="Submissions S."/>
        </authorList>
    </citation>
    <scope>NUCLEOTIDE SEQUENCE [LARGE SCALE GENOMIC DNA]</scope>
    <source>
        <strain evidence="9">DSM 26170</strain>
    </source>
</reference>
<dbReference type="Gene3D" id="4.10.430.10">
    <property type="entry name" value="Histone-like protein H-NS, C-terminal domain"/>
    <property type="match status" value="1"/>
</dbReference>
<evidence type="ECO:0000313" key="9">
    <source>
        <dbReference type="Proteomes" id="UP000198409"/>
    </source>
</evidence>
<comment type="similarity">
    <text evidence="2">Belongs to the histone-like protein H-NS family.</text>
</comment>
<feature type="domain" description="DNA-binding protein H-NS-like C-terminal" evidence="6">
    <location>
        <begin position="58"/>
        <end position="103"/>
    </location>
</feature>
<keyword evidence="4 7" id="KW-0238">DNA-binding</keyword>
<evidence type="ECO:0000256" key="4">
    <source>
        <dbReference type="ARBA" id="ARBA00023125"/>
    </source>
</evidence>
<proteinExistence type="inferred from homology"/>
<dbReference type="Proteomes" id="UP000198409">
    <property type="component" value="Unassembled WGS sequence"/>
</dbReference>
<dbReference type="InterPro" id="IPR027444">
    <property type="entry name" value="H-NS_C_dom"/>
</dbReference>
<evidence type="ECO:0000256" key="1">
    <source>
        <dbReference type="ARBA" id="ARBA00004453"/>
    </source>
</evidence>
<evidence type="ECO:0000313" key="7">
    <source>
        <dbReference type="EMBL" id="SNR32703.1"/>
    </source>
</evidence>
<sequence length="103" mass="11760">MNPDLDKMTLKELRDLRAKLDRAINSFEDRKRREALAAIEEAAREHGFNLSELTGAKPRRSGTVAPKYVNPEDPTMTWTGRGRKPRWVQDSLEGGKQLDDLLI</sequence>
<feature type="region of interest" description="Disordered" evidence="5">
    <location>
        <begin position="50"/>
        <end position="90"/>
    </location>
</feature>
<dbReference type="SUPFAM" id="SSF81273">
    <property type="entry name" value="H-NS histone-like proteins"/>
    <property type="match status" value="1"/>
</dbReference>
<dbReference type="GO" id="GO:0003681">
    <property type="term" value="F:bent DNA binding"/>
    <property type="evidence" value="ECO:0007669"/>
    <property type="project" value="TreeGrafter"/>
</dbReference>
<gene>
    <name evidence="8" type="ORF">EYF88_03575</name>
    <name evidence="7" type="ORF">SAMN06265378_10293</name>
</gene>
<dbReference type="GO" id="GO:0009295">
    <property type="term" value="C:nucleoid"/>
    <property type="evidence" value="ECO:0007669"/>
    <property type="project" value="UniProtKB-SubCell"/>
</dbReference>
<dbReference type="GO" id="GO:0005829">
    <property type="term" value="C:cytosol"/>
    <property type="evidence" value="ECO:0007669"/>
    <property type="project" value="TreeGrafter"/>
</dbReference>
<reference evidence="8 10" key="3">
    <citation type="submission" date="2019-02" db="EMBL/GenBank/DDBJ databases">
        <authorList>
            <person name="Zhang G."/>
        </authorList>
    </citation>
    <scope>NUCLEOTIDE SEQUENCE [LARGE SCALE GENOMIC DNA]</scope>
    <source>
        <strain evidence="8 10">CMB17</strain>
    </source>
</reference>
<dbReference type="EMBL" id="FZNM01000002">
    <property type="protein sequence ID" value="SNR32703.1"/>
    <property type="molecule type" value="Genomic_DNA"/>
</dbReference>
<dbReference type="Proteomes" id="UP000292859">
    <property type="component" value="Unassembled WGS sequence"/>
</dbReference>